<dbReference type="GO" id="GO:0006357">
    <property type="term" value="P:regulation of transcription by RNA polymerase II"/>
    <property type="evidence" value="ECO:0007669"/>
    <property type="project" value="TreeGrafter"/>
</dbReference>
<reference evidence="2" key="1">
    <citation type="submission" date="2018-01" db="EMBL/GenBank/DDBJ databases">
        <authorList>
            <person name="Mao J.F."/>
        </authorList>
    </citation>
    <scope>NUCLEOTIDE SEQUENCE</scope>
    <source>
        <strain evidence="2">Huo1</strain>
        <tissue evidence="2">Leaf</tissue>
    </source>
</reference>
<dbReference type="GO" id="GO:0000124">
    <property type="term" value="C:SAGA complex"/>
    <property type="evidence" value="ECO:0007669"/>
    <property type="project" value="TreeGrafter"/>
</dbReference>
<feature type="region of interest" description="Disordered" evidence="1">
    <location>
        <begin position="116"/>
        <end position="176"/>
    </location>
</feature>
<dbReference type="AlphaFoldDB" id="A0A8X8YR96"/>
<sequence length="321" mass="35489">MVASHHFTRINTLELKELIYEKIGQQRGETYFDQLKRFLSSNLSKAEFDMSCIETIGRENLPIHNRLIRSIIQNVSQAKTPPQKVEALGVKVSNGHSRNHLHSVYGDAFPYSPRKCRSPLSRDRKFRDRPSPLGPLGKSPSLTCEETVSRIQEQQGAAELQTISGRPPTGAASVEDGEEVEQCAVIPVSHRWSSITAPFGVSVNLGGAHKASHSDPSCQISGELPDTRSLGRRLQKKLALEGVGITLDGANLLNNGLDVYLKNMITQCIGVARSRQSNGVRKMQPSNARIIDFRVAMESNPPILGEDWPTQLEKICNYALQ</sequence>
<protein>
    <recommendedName>
        <fullName evidence="4">Transcriptional coactivator Hfi1/Transcriptional adapter 1</fullName>
    </recommendedName>
</protein>
<dbReference type="Proteomes" id="UP000298416">
    <property type="component" value="Unassembled WGS sequence"/>
</dbReference>
<dbReference type="CDD" id="cd22933">
    <property type="entry name" value="HFD_HFI1"/>
    <property type="match status" value="1"/>
</dbReference>
<organism evidence="2">
    <name type="scientific">Salvia splendens</name>
    <name type="common">Scarlet sage</name>
    <dbReference type="NCBI Taxonomy" id="180675"/>
    <lineage>
        <taxon>Eukaryota</taxon>
        <taxon>Viridiplantae</taxon>
        <taxon>Streptophyta</taxon>
        <taxon>Embryophyta</taxon>
        <taxon>Tracheophyta</taxon>
        <taxon>Spermatophyta</taxon>
        <taxon>Magnoliopsida</taxon>
        <taxon>eudicotyledons</taxon>
        <taxon>Gunneridae</taxon>
        <taxon>Pentapetalae</taxon>
        <taxon>asterids</taxon>
        <taxon>lamiids</taxon>
        <taxon>Lamiales</taxon>
        <taxon>Lamiaceae</taxon>
        <taxon>Nepetoideae</taxon>
        <taxon>Mentheae</taxon>
        <taxon>Salviinae</taxon>
        <taxon>Salvia</taxon>
        <taxon>Salvia subgen. Calosphace</taxon>
        <taxon>core Calosphace</taxon>
    </lineage>
</organism>
<dbReference type="InterPro" id="IPR024738">
    <property type="entry name" value="Hfi1/Tada1"/>
</dbReference>
<feature type="compositionally biased region" description="Polar residues" evidence="1">
    <location>
        <begin position="144"/>
        <end position="155"/>
    </location>
</feature>
<dbReference type="PANTHER" id="PTHR21277:SF44">
    <property type="entry name" value="TRANSCRIPTIONAL REGULATOR OF RNA POLII, SAGA, SUBUNIT"/>
    <property type="match status" value="1"/>
</dbReference>
<gene>
    <name evidence="2" type="ORF">SASPL_101171</name>
</gene>
<dbReference type="GO" id="GO:0003713">
    <property type="term" value="F:transcription coactivator activity"/>
    <property type="evidence" value="ECO:0007669"/>
    <property type="project" value="TreeGrafter"/>
</dbReference>
<accession>A0A8X8YR96</accession>
<dbReference type="Pfam" id="PF12767">
    <property type="entry name" value="SAGA-Tad1"/>
    <property type="match status" value="1"/>
</dbReference>
<evidence type="ECO:0000256" key="1">
    <source>
        <dbReference type="SAM" id="MobiDB-lite"/>
    </source>
</evidence>
<evidence type="ECO:0008006" key="4">
    <source>
        <dbReference type="Google" id="ProtNLM"/>
    </source>
</evidence>
<dbReference type="PANTHER" id="PTHR21277">
    <property type="entry name" value="TRANSCRIPTIONAL ADAPTER 1"/>
    <property type="match status" value="1"/>
</dbReference>
<proteinExistence type="predicted"/>
<dbReference type="EMBL" id="PNBA02000001">
    <property type="protein sequence ID" value="KAG6436285.1"/>
    <property type="molecule type" value="Genomic_DNA"/>
</dbReference>
<reference evidence="2" key="2">
    <citation type="submission" date="2020-08" db="EMBL/GenBank/DDBJ databases">
        <title>Plant Genome Project.</title>
        <authorList>
            <person name="Zhang R.-G."/>
        </authorList>
    </citation>
    <scope>NUCLEOTIDE SEQUENCE</scope>
    <source>
        <strain evidence="2">Huo1</strain>
        <tissue evidence="2">Leaf</tissue>
    </source>
</reference>
<name>A0A8X8YR96_SALSN</name>
<comment type="caution">
    <text evidence="2">The sequence shown here is derived from an EMBL/GenBank/DDBJ whole genome shotgun (WGS) entry which is preliminary data.</text>
</comment>
<keyword evidence="3" id="KW-1185">Reference proteome</keyword>
<evidence type="ECO:0000313" key="3">
    <source>
        <dbReference type="Proteomes" id="UP000298416"/>
    </source>
</evidence>
<evidence type="ECO:0000313" key="2">
    <source>
        <dbReference type="EMBL" id="KAG6436285.1"/>
    </source>
</evidence>
<feature type="compositionally biased region" description="Basic and acidic residues" evidence="1">
    <location>
        <begin position="120"/>
        <end position="130"/>
    </location>
</feature>